<protein>
    <submittedName>
        <fullName evidence="2">Uncharacterized protein</fullName>
    </submittedName>
</protein>
<feature type="region of interest" description="Disordered" evidence="1">
    <location>
        <begin position="79"/>
        <end position="115"/>
    </location>
</feature>
<evidence type="ECO:0000313" key="2">
    <source>
        <dbReference type="EMBL" id="EMD86116.1"/>
    </source>
</evidence>
<sequence>MDIRYNQADHVSLPAQATDTMQTRQKVDMNIGRGTGHDTRAFAAALPSEGETDQQDDGVPFLHIAQGQGPFFREFRTMGEGEDEDEGKGKGKAEVAGSSSRQYDGAMADDSRRDMGRGAAKWPYFPYEEAPARGNSGPKGESIMGQVSNEWAFPMATGPQAKNGAEAGAGGGVSTIDCTPAEA</sequence>
<keyword evidence="3" id="KW-1185">Reference proteome</keyword>
<dbReference type="AlphaFoldDB" id="M2TWK0"/>
<dbReference type="HOGENOM" id="CLU_1475043_0_0_1"/>
<name>M2TWK0_COCH5</name>
<evidence type="ECO:0000313" key="3">
    <source>
        <dbReference type="Proteomes" id="UP000016936"/>
    </source>
</evidence>
<gene>
    <name evidence="2" type="ORF">COCHEDRAFT_1035170</name>
</gene>
<dbReference type="Proteomes" id="UP000016936">
    <property type="component" value="Unassembled WGS sequence"/>
</dbReference>
<reference evidence="3" key="2">
    <citation type="journal article" date="2013" name="PLoS Genet.">
        <title>Comparative genome structure, secondary metabolite, and effector coding capacity across Cochliobolus pathogens.</title>
        <authorList>
            <person name="Condon B.J."/>
            <person name="Leng Y."/>
            <person name="Wu D."/>
            <person name="Bushley K.E."/>
            <person name="Ohm R.A."/>
            <person name="Otillar R."/>
            <person name="Martin J."/>
            <person name="Schackwitz W."/>
            <person name="Grimwood J."/>
            <person name="MohdZainudin N."/>
            <person name="Xue C."/>
            <person name="Wang R."/>
            <person name="Manning V.A."/>
            <person name="Dhillon B."/>
            <person name="Tu Z.J."/>
            <person name="Steffenson B.J."/>
            <person name="Salamov A."/>
            <person name="Sun H."/>
            <person name="Lowry S."/>
            <person name="LaButti K."/>
            <person name="Han J."/>
            <person name="Copeland A."/>
            <person name="Lindquist E."/>
            <person name="Barry K."/>
            <person name="Schmutz J."/>
            <person name="Baker S.E."/>
            <person name="Ciuffetti L.M."/>
            <person name="Grigoriev I.V."/>
            <person name="Zhong S."/>
            <person name="Turgeon B.G."/>
        </authorList>
    </citation>
    <scope>NUCLEOTIDE SEQUENCE [LARGE SCALE GENOMIC DNA]</scope>
    <source>
        <strain evidence="3">C5 / ATCC 48332 / race O</strain>
    </source>
</reference>
<accession>M2TWK0</accession>
<proteinExistence type="predicted"/>
<reference evidence="2 3" key="1">
    <citation type="journal article" date="2012" name="PLoS Pathog.">
        <title>Diverse lifestyles and strategies of plant pathogenesis encoded in the genomes of eighteen Dothideomycetes fungi.</title>
        <authorList>
            <person name="Ohm R.A."/>
            <person name="Feau N."/>
            <person name="Henrissat B."/>
            <person name="Schoch C.L."/>
            <person name="Horwitz B.A."/>
            <person name="Barry K.W."/>
            <person name="Condon B.J."/>
            <person name="Copeland A.C."/>
            <person name="Dhillon B."/>
            <person name="Glaser F."/>
            <person name="Hesse C.N."/>
            <person name="Kosti I."/>
            <person name="LaButti K."/>
            <person name="Lindquist E.A."/>
            <person name="Lucas S."/>
            <person name="Salamov A.A."/>
            <person name="Bradshaw R.E."/>
            <person name="Ciuffetti L."/>
            <person name="Hamelin R.C."/>
            <person name="Kema G.H.J."/>
            <person name="Lawrence C."/>
            <person name="Scott J.A."/>
            <person name="Spatafora J.W."/>
            <person name="Turgeon B.G."/>
            <person name="de Wit P.J.G.M."/>
            <person name="Zhong S."/>
            <person name="Goodwin S.B."/>
            <person name="Grigoriev I.V."/>
        </authorList>
    </citation>
    <scope>NUCLEOTIDE SEQUENCE [LARGE SCALE GENOMIC DNA]</scope>
    <source>
        <strain evidence="3">C5 / ATCC 48332 / race O</strain>
    </source>
</reference>
<feature type="region of interest" description="Disordered" evidence="1">
    <location>
        <begin position="155"/>
        <end position="183"/>
    </location>
</feature>
<evidence type="ECO:0000256" key="1">
    <source>
        <dbReference type="SAM" id="MobiDB-lite"/>
    </source>
</evidence>
<organism evidence="2 3">
    <name type="scientific">Cochliobolus heterostrophus (strain C5 / ATCC 48332 / race O)</name>
    <name type="common">Southern corn leaf blight fungus</name>
    <name type="synonym">Bipolaris maydis</name>
    <dbReference type="NCBI Taxonomy" id="701091"/>
    <lineage>
        <taxon>Eukaryota</taxon>
        <taxon>Fungi</taxon>
        <taxon>Dikarya</taxon>
        <taxon>Ascomycota</taxon>
        <taxon>Pezizomycotina</taxon>
        <taxon>Dothideomycetes</taxon>
        <taxon>Pleosporomycetidae</taxon>
        <taxon>Pleosporales</taxon>
        <taxon>Pleosporineae</taxon>
        <taxon>Pleosporaceae</taxon>
        <taxon>Bipolaris</taxon>
    </lineage>
</organism>
<dbReference type="EMBL" id="KB445586">
    <property type="protein sequence ID" value="EMD86116.1"/>
    <property type="molecule type" value="Genomic_DNA"/>
</dbReference>